<evidence type="ECO:0000259" key="4">
    <source>
        <dbReference type="Pfam" id="PF25967"/>
    </source>
</evidence>
<accession>A0ABP9EJ42</accession>
<proteinExistence type="inferred from homology"/>
<keyword evidence="2" id="KW-0175">Coiled coil</keyword>
<evidence type="ECO:0000256" key="1">
    <source>
        <dbReference type="ARBA" id="ARBA00009477"/>
    </source>
</evidence>
<organism evidence="6 7">
    <name type="scientific">Ferrimonas pelagia</name>
    <dbReference type="NCBI Taxonomy" id="1177826"/>
    <lineage>
        <taxon>Bacteria</taxon>
        <taxon>Pseudomonadati</taxon>
        <taxon>Pseudomonadota</taxon>
        <taxon>Gammaproteobacteria</taxon>
        <taxon>Alteromonadales</taxon>
        <taxon>Ferrimonadaceae</taxon>
        <taxon>Ferrimonas</taxon>
    </lineage>
</organism>
<feature type="coiled-coil region" evidence="2">
    <location>
        <begin position="97"/>
        <end position="157"/>
    </location>
</feature>
<dbReference type="EMBL" id="BAABJZ010000016">
    <property type="protein sequence ID" value="GAA4880205.1"/>
    <property type="molecule type" value="Genomic_DNA"/>
</dbReference>
<dbReference type="Gene3D" id="2.40.420.20">
    <property type="match status" value="1"/>
</dbReference>
<dbReference type="Gene3D" id="2.40.50.100">
    <property type="match status" value="1"/>
</dbReference>
<dbReference type="Gene3D" id="1.10.287.470">
    <property type="entry name" value="Helix hairpin bin"/>
    <property type="match status" value="1"/>
</dbReference>
<feature type="domain" description="Multidrug resistance protein MdtA-like C-terminal permuted SH3" evidence="4">
    <location>
        <begin position="287"/>
        <end position="336"/>
    </location>
</feature>
<comment type="caution">
    <text evidence="6">The sequence shown here is derived from an EMBL/GenBank/DDBJ whole genome shotgun (WGS) entry which is preliminary data.</text>
</comment>
<dbReference type="Proteomes" id="UP001499988">
    <property type="component" value="Unassembled WGS sequence"/>
</dbReference>
<comment type="similarity">
    <text evidence="1">Belongs to the membrane fusion protein (MFP) (TC 8.A.1) family.</text>
</comment>
<dbReference type="PANTHER" id="PTHR30469">
    <property type="entry name" value="MULTIDRUG RESISTANCE PROTEIN MDTA"/>
    <property type="match status" value="1"/>
</dbReference>
<dbReference type="Pfam" id="PF25967">
    <property type="entry name" value="RND-MFP_C"/>
    <property type="match status" value="1"/>
</dbReference>
<dbReference type="Gene3D" id="2.40.30.170">
    <property type="match status" value="1"/>
</dbReference>
<name>A0ABP9EJ42_9GAMM</name>
<evidence type="ECO:0000256" key="2">
    <source>
        <dbReference type="SAM" id="Coils"/>
    </source>
</evidence>
<feature type="domain" description="CzcB-like barrel-sandwich hybrid" evidence="5">
    <location>
        <begin position="67"/>
        <end position="191"/>
    </location>
</feature>
<dbReference type="RefSeq" id="WP_345334537.1">
    <property type="nucleotide sequence ID" value="NZ_BAABJZ010000016.1"/>
</dbReference>
<dbReference type="Pfam" id="PF25954">
    <property type="entry name" value="Beta-barrel_RND_2"/>
    <property type="match status" value="1"/>
</dbReference>
<dbReference type="Pfam" id="PF25973">
    <property type="entry name" value="BSH_CzcB"/>
    <property type="match status" value="1"/>
</dbReference>
<dbReference type="SUPFAM" id="SSF111369">
    <property type="entry name" value="HlyD-like secretion proteins"/>
    <property type="match status" value="1"/>
</dbReference>
<evidence type="ECO:0000313" key="7">
    <source>
        <dbReference type="Proteomes" id="UP001499988"/>
    </source>
</evidence>
<protein>
    <submittedName>
        <fullName evidence="6">Efflux RND transporter periplasmic adaptor subunit</fullName>
    </submittedName>
</protein>
<dbReference type="InterPro" id="IPR058627">
    <property type="entry name" value="MdtA-like_C"/>
</dbReference>
<keyword evidence="7" id="KW-1185">Reference proteome</keyword>
<dbReference type="PANTHER" id="PTHR30469:SF16">
    <property type="entry name" value="HAE1 FAMILY EFFLUX PUMP MFP COMPONENT"/>
    <property type="match status" value="1"/>
</dbReference>
<reference evidence="7" key="1">
    <citation type="journal article" date="2019" name="Int. J. Syst. Evol. Microbiol.">
        <title>The Global Catalogue of Microorganisms (GCM) 10K type strain sequencing project: providing services to taxonomists for standard genome sequencing and annotation.</title>
        <authorList>
            <consortium name="The Broad Institute Genomics Platform"/>
            <consortium name="The Broad Institute Genome Sequencing Center for Infectious Disease"/>
            <person name="Wu L."/>
            <person name="Ma J."/>
        </authorList>
    </citation>
    <scope>NUCLEOTIDE SEQUENCE [LARGE SCALE GENOMIC DNA]</scope>
    <source>
        <strain evidence="7">JCM 18401</strain>
    </source>
</reference>
<gene>
    <name evidence="6" type="ORF">GCM10023333_12970</name>
</gene>
<evidence type="ECO:0000313" key="6">
    <source>
        <dbReference type="EMBL" id="GAA4880205.1"/>
    </source>
</evidence>
<sequence length="362" mass="39359">MDRTGIAALVLLAALAGGVVYKETGRQPSGPATRGGGSTKVVVAPAEYQPMQRQVEALGTVKARESVLVAARITERVQQVHFDDGDRVRQGALLVTLRDAEQRAKLQAAQANLLEQQREYRRIEGLVKAQTVASNELDKLLTRIDVAKATLAQYQAELDARYIRAPFDGLLGFREISPGALVTPGTTLTTLDDLAVVKLDFTIPERFLSQLTPGNEVQARAAAYPEQVFRGKVRGIDSRVDPQTRAVVVRAELANPDLQLRPGMLMTLSLVVEQRHSIVVAESALVPRQDKQFVYVVDGEQKIEQREVVLGLRRKGEVEILSGLAADEAVVILGTQSVRPGQAVTVELTERFGVTPAMAEAS</sequence>
<evidence type="ECO:0000259" key="5">
    <source>
        <dbReference type="Pfam" id="PF25973"/>
    </source>
</evidence>
<dbReference type="NCBIfam" id="TIGR01730">
    <property type="entry name" value="RND_mfp"/>
    <property type="match status" value="1"/>
</dbReference>
<evidence type="ECO:0000259" key="3">
    <source>
        <dbReference type="Pfam" id="PF25954"/>
    </source>
</evidence>
<dbReference type="InterPro" id="IPR058792">
    <property type="entry name" value="Beta-barrel_RND_2"/>
</dbReference>
<feature type="domain" description="CusB-like beta-barrel" evidence="3">
    <location>
        <begin position="199"/>
        <end position="271"/>
    </location>
</feature>
<dbReference type="InterPro" id="IPR006143">
    <property type="entry name" value="RND_pump_MFP"/>
</dbReference>
<dbReference type="InterPro" id="IPR058647">
    <property type="entry name" value="BSH_CzcB-like"/>
</dbReference>